<protein>
    <submittedName>
        <fullName evidence="3">YARHG domain-containing protein</fullName>
    </submittedName>
</protein>
<feature type="region of interest" description="Disordered" evidence="1">
    <location>
        <begin position="105"/>
        <end position="165"/>
    </location>
</feature>
<feature type="compositionally biased region" description="Polar residues" evidence="1">
    <location>
        <begin position="153"/>
        <end position="163"/>
    </location>
</feature>
<dbReference type="SMART" id="SM01324">
    <property type="entry name" value="YARHG"/>
    <property type="match status" value="1"/>
</dbReference>
<evidence type="ECO:0000256" key="2">
    <source>
        <dbReference type="SAM" id="Phobius"/>
    </source>
</evidence>
<dbReference type="RefSeq" id="WP_111525485.1">
    <property type="nucleotide sequence ID" value="NZ_CP032364.1"/>
</dbReference>
<dbReference type="InterPro" id="IPR038434">
    <property type="entry name" value="YARHG_sf"/>
</dbReference>
<name>A0A385Q0N1_9FIRM</name>
<reference evidence="3 4" key="1">
    <citation type="submission" date="2018-09" db="EMBL/GenBank/DDBJ databases">
        <title>Genome sequencing of Lachnoanaerobaculum umeaense DSM 23576.</title>
        <authorList>
            <person name="Kook J.-K."/>
            <person name="Park S.-N."/>
            <person name="Lim Y.K."/>
        </authorList>
    </citation>
    <scope>NUCLEOTIDE SEQUENCE [LARGE SCALE GENOMIC DNA]</scope>
    <source>
        <strain evidence="4">DSM 23576 \ CCUG 58757</strain>
    </source>
</reference>
<dbReference type="PANTHER" id="PTHR40038">
    <property type="entry name" value="MEMBRANE-ASSOCIATED PROTEIN TCAA"/>
    <property type="match status" value="1"/>
</dbReference>
<evidence type="ECO:0000256" key="1">
    <source>
        <dbReference type="SAM" id="MobiDB-lite"/>
    </source>
</evidence>
<dbReference type="AlphaFoldDB" id="A0A385Q0N1"/>
<feature type="compositionally biased region" description="Basic and acidic residues" evidence="1">
    <location>
        <begin position="105"/>
        <end position="126"/>
    </location>
</feature>
<feature type="compositionally biased region" description="Basic residues" evidence="1">
    <location>
        <begin position="135"/>
        <end position="146"/>
    </location>
</feature>
<keyword evidence="2" id="KW-0812">Transmembrane</keyword>
<proteinExistence type="predicted"/>
<dbReference type="Gene3D" id="1.20.58.1690">
    <property type="match status" value="1"/>
</dbReference>
<dbReference type="InterPro" id="IPR026870">
    <property type="entry name" value="Zinc_ribbon_dom"/>
</dbReference>
<feature type="transmembrane region" description="Helical" evidence="2">
    <location>
        <begin position="71"/>
        <end position="94"/>
    </location>
</feature>
<keyword evidence="2" id="KW-1133">Transmembrane helix</keyword>
<feature type="compositionally biased region" description="Polar residues" evidence="1">
    <location>
        <begin position="31"/>
        <end position="45"/>
    </location>
</feature>
<dbReference type="Pfam" id="PF13308">
    <property type="entry name" value="YARHG"/>
    <property type="match status" value="1"/>
</dbReference>
<dbReference type="Pfam" id="PF13240">
    <property type="entry name" value="Zn_Ribbon_1"/>
    <property type="match status" value="1"/>
</dbReference>
<accession>A0A385Q0N1</accession>
<dbReference type="KEGG" id="lua:D4A81_08515"/>
<keyword evidence="2" id="KW-0472">Membrane</keyword>
<gene>
    <name evidence="3" type="ORF">D4A81_08515</name>
</gene>
<dbReference type="PANTHER" id="PTHR40038:SF1">
    <property type="entry name" value="MEMBRANE-ASSOCIATED PROTEIN TCAA"/>
    <property type="match status" value="1"/>
</dbReference>
<evidence type="ECO:0000313" key="3">
    <source>
        <dbReference type="EMBL" id="AYA99978.1"/>
    </source>
</evidence>
<dbReference type="Proteomes" id="UP000265562">
    <property type="component" value="Chromosome"/>
</dbReference>
<dbReference type="EMBL" id="CP032364">
    <property type="protein sequence ID" value="AYA99978.1"/>
    <property type="molecule type" value="Genomic_DNA"/>
</dbReference>
<sequence>MFCRKCGKEVKDGLKFCTNCGAPLNQTSNGINAGSNAGVSESSGTIDFRKNDNKKSVVPGSNRKKNKNKKILIVVSVIAGAVLAIALIIFALIYTGAISISIESNERQESSIDKDKKSGKSSKNKDDEEEETSKKSKKDKKKKEKSKKREESTQAATVPSTMPTVAATETMPTMPVVNNEFILPDSNIRVLSRFDLQGLTAEQCRLARNELYARHGRIFDDPNLQSYFQSKSWYYGTIPAANFSESMLNDIEIQNRNLIVEYEKEMGYTK</sequence>
<dbReference type="InterPro" id="IPR025582">
    <property type="entry name" value="YARHG_dom"/>
</dbReference>
<evidence type="ECO:0000313" key="4">
    <source>
        <dbReference type="Proteomes" id="UP000265562"/>
    </source>
</evidence>
<dbReference type="OrthoDB" id="2236865at2"/>
<feature type="region of interest" description="Disordered" evidence="1">
    <location>
        <begin position="31"/>
        <end position="63"/>
    </location>
</feature>
<keyword evidence="4" id="KW-1185">Reference proteome</keyword>
<organism evidence="3 4">
    <name type="scientific">Lachnoanaerobaculum umeaense</name>
    <dbReference type="NCBI Taxonomy" id="617123"/>
    <lineage>
        <taxon>Bacteria</taxon>
        <taxon>Bacillati</taxon>
        <taxon>Bacillota</taxon>
        <taxon>Clostridia</taxon>
        <taxon>Lachnospirales</taxon>
        <taxon>Lachnospiraceae</taxon>
        <taxon>Lachnoanaerobaculum</taxon>
    </lineage>
</organism>